<dbReference type="PROSITE" id="PS50072">
    <property type="entry name" value="CSA_PPIASE_2"/>
    <property type="match status" value="1"/>
</dbReference>
<keyword evidence="3" id="KW-0539">Nucleus</keyword>
<dbReference type="Gene3D" id="2.40.100.10">
    <property type="entry name" value="Cyclophilin-like"/>
    <property type="match status" value="1"/>
</dbReference>
<feature type="region of interest" description="Disordered" evidence="7">
    <location>
        <begin position="431"/>
        <end position="479"/>
    </location>
</feature>
<dbReference type="PROSITE" id="PS00170">
    <property type="entry name" value="CSA_PPIASE_1"/>
    <property type="match status" value="1"/>
</dbReference>
<name>F6VHI4_CIOIN</name>
<dbReference type="PANTHER" id="PTHR45625">
    <property type="entry name" value="PEPTIDYL-PROLYL CIS-TRANS ISOMERASE-RELATED"/>
    <property type="match status" value="1"/>
</dbReference>
<dbReference type="FunFam" id="2.40.100.10:FF:000007">
    <property type="entry name" value="Peptidyl-prolyl cis-trans isomerase CWC27 homolog"/>
    <property type="match status" value="1"/>
</dbReference>
<dbReference type="GO" id="GO:0003755">
    <property type="term" value="F:peptidyl-prolyl cis-trans isomerase activity"/>
    <property type="evidence" value="ECO:0007669"/>
    <property type="project" value="InterPro"/>
</dbReference>
<dbReference type="Pfam" id="PF00160">
    <property type="entry name" value="Pro_isomerase"/>
    <property type="match status" value="1"/>
</dbReference>
<evidence type="ECO:0000256" key="2">
    <source>
        <dbReference type="ARBA" id="ARBA00007365"/>
    </source>
</evidence>
<comment type="subcellular location">
    <subcellularLocation>
        <location evidence="1">Nucleus</location>
    </subcellularLocation>
</comment>
<dbReference type="InterPro" id="IPR044666">
    <property type="entry name" value="Cyclophilin_A-like"/>
</dbReference>
<reference evidence="9" key="4">
    <citation type="submission" date="2025-09" db="UniProtKB">
        <authorList>
            <consortium name="Ensembl"/>
        </authorList>
    </citation>
    <scope>IDENTIFICATION</scope>
</reference>
<evidence type="ECO:0000313" key="10">
    <source>
        <dbReference type="Proteomes" id="UP000008144"/>
    </source>
</evidence>
<feature type="compositionally biased region" description="Basic and acidic residues" evidence="7">
    <location>
        <begin position="275"/>
        <end position="286"/>
    </location>
</feature>
<comment type="subunit">
    <text evidence="6">Part of the activated spliceosome B/catalytic step 1 spliceosome, one of the forms of the spliceosome which has a well-formed active site but still cannot catalyze the branching reaction and is composed at least of 52 proteins, the U2, U5 and U6 snRNAs and the pre-mRNA. Recruited during early steps of activated spliceosome B maturation, it is probably one of the first proteins released from this complex as he matures to the spliceosome C complex. Component of the minor spliceosome, which splices U12-type introns.</text>
</comment>
<accession>F6VHI4</accession>
<dbReference type="OMA" id="DDWYDVY"/>
<evidence type="ECO:0000256" key="6">
    <source>
        <dbReference type="ARBA" id="ARBA00046368"/>
    </source>
</evidence>
<dbReference type="GO" id="GO:0071013">
    <property type="term" value="C:catalytic step 2 spliceosome"/>
    <property type="evidence" value="ECO:0000318"/>
    <property type="project" value="GO_Central"/>
</dbReference>
<feature type="compositionally biased region" description="Basic and acidic residues" evidence="7">
    <location>
        <begin position="248"/>
        <end position="268"/>
    </location>
</feature>
<dbReference type="PANTHER" id="PTHR45625:SF6">
    <property type="entry name" value="SPLICEOSOME-ASSOCIATED PROTEIN CWC27 HOMOLOG"/>
    <property type="match status" value="1"/>
</dbReference>
<dbReference type="SUPFAM" id="SSF50891">
    <property type="entry name" value="Cyclophilin-like"/>
    <property type="match status" value="1"/>
</dbReference>
<organism evidence="9 10">
    <name type="scientific">Ciona intestinalis</name>
    <name type="common">Transparent sea squirt</name>
    <name type="synonym">Ascidia intestinalis</name>
    <dbReference type="NCBI Taxonomy" id="7719"/>
    <lineage>
        <taxon>Eukaryota</taxon>
        <taxon>Metazoa</taxon>
        <taxon>Chordata</taxon>
        <taxon>Tunicata</taxon>
        <taxon>Ascidiacea</taxon>
        <taxon>Phlebobranchia</taxon>
        <taxon>Cionidae</taxon>
        <taxon>Ciona</taxon>
    </lineage>
</organism>
<evidence type="ECO:0000256" key="5">
    <source>
        <dbReference type="ARBA" id="ARBA00042090"/>
    </source>
</evidence>
<dbReference type="InterPro" id="IPR002130">
    <property type="entry name" value="Cyclophilin-type_PPIase_dom"/>
</dbReference>
<evidence type="ECO:0000256" key="3">
    <source>
        <dbReference type="ARBA" id="ARBA00023242"/>
    </source>
</evidence>
<reference evidence="9" key="2">
    <citation type="journal article" date="2008" name="Genome Biol.">
        <title>Improved genome assembly and evidence-based global gene model set for the chordate Ciona intestinalis: new insight into intron and operon populations.</title>
        <authorList>
            <person name="Satou Y."/>
            <person name="Mineta K."/>
            <person name="Ogasawara M."/>
            <person name="Sasakura Y."/>
            <person name="Shoguchi E."/>
            <person name="Ueno K."/>
            <person name="Yamada L."/>
            <person name="Matsumoto J."/>
            <person name="Wasserscheid J."/>
            <person name="Dewar K."/>
            <person name="Wiley G.B."/>
            <person name="Macmil S.L."/>
            <person name="Roe B.A."/>
            <person name="Zeller R.W."/>
            <person name="Hastings K.E."/>
            <person name="Lemaire P."/>
            <person name="Lindquist E."/>
            <person name="Endo T."/>
            <person name="Hotta K."/>
            <person name="Inaba K."/>
        </authorList>
    </citation>
    <scope>NUCLEOTIDE SEQUENCE [LARGE SCALE GENOMIC DNA]</scope>
    <source>
        <strain evidence="9">wild type</strain>
    </source>
</reference>
<feature type="region of interest" description="Disordered" evidence="7">
    <location>
        <begin position="224"/>
        <end position="366"/>
    </location>
</feature>
<reference evidence="10" key="1">
    <citation type="journal article" date="2002" name="Science">
        <title>The draft genome of Ciona intestinalis: insights into chordate and vertebrate origins.</title>
        <authorList>
            <person name="Dehal P."/>
            <person name="Satou Y."/>
            <person name="Campbell R.K."/>
            <person name="Chapman J."/>
            <person name="Degnan B."/>
            <person name="De Tomaso A."/>
            <person name="Davidson B."/>
            <person name="Di Gregorio A."/>
            <person name="Gelpke M."/>
            <person name="Goodstein D.M."/>
            <person name="Harafuji N."/>
            <person name="Hastings K.E."/>
            <person name="Ho I."/>
            <person name="Hotta K."/>
            <person name="Huang W."/>
            <person name="Kawashima T."/>
            <person name="Lemaire P."/>
            <person name="Martinez D."/>
            <person name="Meinertzhagen I.A."/>
            <person name="Necula S."/>
            <person name="Nonaka M."/>
            <person name="Putnam N."/>
            <person name="Rash S."/>
            <person name="Saiga H."/>
            <person name="Satake M."/>
            <person name="Terry A."/>
            <person name="Yamada L."/>
            <person name="Wang H.G."/>
            <person name="Awazu S."/>
            <person name="Azumi K."/>
            <person name="Boore J."/>
            <person name="Branno M."/>
            <person name="Chin-Bow S."/>
            <person name="DeSantis R."/>
            <person name="Doyle S."/>
            <person name="Francino P."/>
            <person name="Keys D.N."/>
            <person name="Haga S."/>
            <person name="Hayashi H."/>
            <person name="Hino K."/>
            <person name="Imai K.S."/>
            <person name="Inaba K."/>
            <person name="Kano S."/>
            <person name="Kobayashi K."/>
            <person name="Kobayashi M."/>
            <person name="Lee B.I."/>
            <person name="Makabe K.W."/>
            <person name="Manohar C."/>
            <person name="Matassi G."/>
            <person name="Medina M."/>
            <person name="Mochizuki Y."/>
            <person name="Mount S."/>
            <person name="Morishita T."/>
            <person name="Miura S."/>
            <person name="Nakayama A."/>
            <person name="Nishizaka S."/>
            <person name="Nomoto H."/>
            <person name="Ohta F."/>
            <person name="Oishi K."/>
            <person name="Rigoutsos I."/>
            <person name="Sano M."/>
            <person name="Sasaki A."/>
            <person name="Sasakura Y."/>
            <person name="Shoguchi E."/>
            <person name="Shin-i T."/>
            <person name="Spagnuolo A."/>
            <person name="Stainier D."/>
            <person name="Suzuki M.M."/>
            <person name="Tassy O."/>
            <person name="Takatori N."/>
            <person name="Tokuoka M."/>
            <person name="Yagi K."/>
            <person name="Yoshizaki F."/>
            <person name="Wada S."/>
            <person name="Zhang C."/>
            <person name="Hyatt P.D."/>
            <person name="Larimer F."/>
            <person name="Detter C."/>
            <person name="Doggett N."/>
            <person name="Glavina T."/>
            <person name="Hawkins T."/>
            <person name="Richardson P."/>
            <person name="Lucas S."/>
            <person name="Kohara Y."/>
            <person name="Levine M."/>
            <person name="Satoh N."/>
            <person name="Rokhsar D.S."/>
        </authorList>
    </citation>
    <scope>NUCLEOTIDE SEQUENCE [LARGE SCALE GENOMIC DNA]</scope>
</reference>
<evidence type="ECO:0000256" key="1">
    <source>
        <dbReference type="ARBA" id="ARBA00004123"/>
    </source>
</evidence>
<dbReference type="InParanoid" id="F6VHI4"/>
<feature type="domain" description="PPIase cyclophilin-type" evidence="8">
    <location>
        <begin position="18"/>
        <end position="166"/>
    </location>
</feature>
<dbReference type="AlphaFoldDB" id="F6VHI4"/>
<dbReference type="STRING" id="7719.ENSCINP00000016388"/>
<dbReference type="PRINTS" id="PR00153">
    <property type="entry name" value="CSAPPISMRASE"/>
</dbReference>
<protein>
    <recommendedName>
        <fullName evidence="4">Spliceosome-associated protein CWC27 homolog</fullName>
    </recommendedName>
    <alternativeName>
        <fullName evidence="5">Probable inactive peptidyl-prolyl cis-trans isomerase CWC27 homolog</fullName>
    </alternativeName>
</protein>
<dbReference type="FunCoup" id="F6VHI4">
    <property type="interactions" value="53"/>
</dbReference>
<dbReference type="GeneTree" id="ENSGT00940000155967"/>
<proteinExistence type="inferred from homology"/>
<comment type="similarity">
    <text evidence="2">Belongs to the cyclophilin-type PPIase family.</text>
</comment>
<evidence type="ECO:0000256" key="4">
    <source>
        <dbReference type="ARBA" id="ARBA00040027"/>
    </source>
</evidence>
<keyword evidence="10" id="KW-1185">Reference proteome</keyword>
<evidence type="ECO:0000259" key="8">
    <source>
        <dbReference type="PROSITE" id="PS50072"/>
    </source>
</evidence>
<dbReference type="Ensembl" id="ENSCINT00000016388.3">
    <property type="protein sequence ID" value="ENSCINP00000016388.3"/>
    <property type="gene ID" value="ENSCING00000008006.3"/>
</dbReference>
<dbReference type="HOGENOM" id="CLU_012062_14_4_1"/>
<dbReference type="InterPro" id="IPR020892">
    <property type="entry name" value="Cyclophilin-type_PPIase_CS"/>
</dbReference>
<evidence type="ECO:0000313" key="9">
    <source>
        <dbReference type="Ensembl" id="ENSCINP00000016388.3"/>
    </source>
</evidence>
<dbReference type="GO" id="GO:0006457">
    <property type="term" value="P:protein folding"/>
    <property type="evidence" value="ECO:0000318"/>
    <property type="project" value="GO_Central"/>
</dbReference>
<evidence type="ECO:0000256" key="7">
    <source>
        <dbReference type="SAM" id="MobiDB-lite"/>
    </source>
</evidence>
<dbReference type="CDD" id="cd01925">
    <property type="entry name" value="cyclophilin_CeCYP16-like"/>
    <property type="match status" value="1"/>
</dbReference>
<dbReference type="InterPro" id="IPR029000">
    <property type="entry name" value="Cyclophilin-like_dom_sf"/>
</dbReference>
<dbReference type="EMBL" id="EAAA01000289">
    <property type="status" value="NOT_ANNOTATED_CDS"/>
    <property type="molecule type" value="Genomic_DNA"/>
</dbReference>
<feature type="compositionally biased region" description="Basic and acidic residues" evidence="7">
    <location>
        <begin position="298"/>
        <end position="346"/>
    </location>
</feature>
<dbReference type="Proteomes" id="UP000008144">
    <property type="component" value="Chromosome 1"/>
</dbReference>
<reference evidence="9" key="3">
    <citation type="submission" date="2025-08" db="UniProtKB">
        <authorList>
            <consortium name="Ensembl"/>
        </authorList>
    </citation>
    <scope>IDENTIFICATION</scope>
</reference>
<sequence length="479" mass="54545">MSNIYIKEPSTNGKVLLHTSMGDIDVELWSKEAPLACRNFVQLCMEGYYNNVIFHRIVPGFIVQGGDPTGTGEGGDSVYGKTFKDEFHTRLRFVRRGLVAMANAGSNDNGSQFFFTLGPCNDLNKKHTIFGKVAGETIYNLVRLGEVGTTDDERPINPPFIKWTKVLANPFEDIVPRTVPDKDKNEKKKKKSQMKATKDFKLLSFGEEAEEEEMDVLEFRAKHNTKGKSSHDLANDPKLSSEPAIPDYDAKSGKRKAELDTSGDKVESDGSSSDDDTKKERLENVKSKLQTKRKVEKRVKIEAVGENEKDDSLKSEELRKESRQLAREILKSRRGADKNEDEKGEEKSDDSDQEDASNPLFADFKKQQKIYKEKTAKFKQKGSTREEATLALLNGFKQKLETVRKEAGWNEDDDDGGDDDSGWMLHRLKHTDEKRDAKDVNRTVTEDTYDIHDPRNTINQRRRETSKKPHKDKDKTERR</sequence>